<keyword evidence="6" id="KW-0325">Glycoprotein</keyword>
<dbReference type="Proteomes" id="UP000242180">
    <property type="component" value="Unassembled WGS sequence"/>
</dbReference>
<dbReference type="InterPro" id="IPR051292">
    <property type="entry name" value="Xyl/GlcA_transferase"/>
</dbReference>
<evidence type="ECO:0000256" key="7">
    <source>
        <dbReference type="SAM" id="MobiDB-lite"/>
    </source>
</evidence>
<protein>
    <submittedName>
        <fullName evidence="8">Glycosyl-transferase for dystroglycan-domain-containing protein</fullName>
    </submittedName>
</protein>
<evidence type="ECO:0000256" key="4">
    <source>
        <dbReference type="ARBA" id="ARBA00022989"/>
    </source>
</evidence>
<dbReference type="SUPFAM" id="SSF53448">
    <property type="entry name" value="Nucleotide-diphospho-sugar transferases"/>
    <property type="match status" value="1"/>
</dbReference>
<dbReference type="STRING" id="13706.A0A1X2H2A4"/>
<comment type="caution">
    <text evidence="8">The sequence shown here is derived from an EMBL/GenBank/DDBJ whole genome shotgun (WGS) entry which is preliminary data.</text>
</comment>
<dbReference type="OrthoDB" id="411524at2759"/>
<keyword evidence="8" id="KW-0808">Transferase</keyword>
<feature type="compositionally biased region" description="Polar residues" evidence="7">
    <location>
        <begin position="71"/>
        <end position="80"/>
    </location>
</feature>
<evidence type="ECO:0000313" key="8">
    <source>
        <dbReference type="EMBL" id="ORY91934.1"/>
    </source>
</evidence>
<keyword evidence="4" id="KW-1133">Transmembrane helix</keyword>
<dbReference type="Pfam" id="PF13896">
    <property type="entry name" value="Glyco_transf_49"/>
    <property type="match status" value="2"/>
</dbReference>
<dbReference type="GO" id="GO:0042285">
    <property type="term" value="F:xylosyltransferase activity"/>
    <property type="evidence" value="ECO:0007669"/>
    <property type="project" value="TreeGrafter"/>
</dbReference>
<evidence type="ECO:0000256" key="2">
    <source>
        <dbReference type="ARBA" id="ARBA00022692"/>
    </source>
</evidence>
<keyword evidence="3" id="KW-0735">Signal-anchor</keyword>
<reference evidence="8 9" key="1">
    <citation type="submission" date="2016-07" db="EMBL/GenBank/DDBJ databases">
        <title>Pervasive Adenine N6-methylation of Active Genes in Fungi.</title>
        <authorList>
            <consortium name="DOE Joint Genome Institute"/>
            <person name="Mondo S.J."/>
            <person name="Dannebaum R.O."/>
            <person name="Kuo R.C."/>
            <person name="Labutti K."/>
            <person name="Haridas S."/>
            <person name="Kuo A."/>
            <person name="Salamov A."/>
            <person name="Ahrendt S.R."/>
            <person name="Lipzen A."/>
            <person name="Sullivan W."/>
            <person name="Andreopoulos W.B."/>
            <person name="Clum A."/>
            <person name="Lindquist E."/>
            <person name="Daum C."/>
            <person name="Ramamoorthy G.K."/>
            <person name="Gryganskyi A."/>
            <person name="Culley D."/>
            <person name="Magnuson J.K."/>
            <person name="James T.Y."/>
            <person name="O'Malley M.A."/>
            <person name="Stajich J.E."/>
            <person name="Spatafora J.W."/>
            <person name="Visel A."/>
            <person name="Grigoriev I.V."/>
        </authorList>
    </citation>
    <scope>NUCLEOTIDE SEQUENCE [LARGE SCALE GENOMIC DNA]</scope>
    <source>
        <strain evidence="8 9">NRRL 2496</strain>
    </source>
</reference>
<dbReference type="Gene3D" id="3.90.550.10">
    <property type="entry name" value="Spore Coat Polysaccharide Biosynthesis Protein SpsA, Chain A"/>
    <property type="match status" value="1"/>
</dbReference>
<dbReference type="PANTHER" id="PTHR12270">
    <property type="entry name" value="GLYCOSYLTRANSFERASE-RELATED"/>
    <property type="match status" value="1"/>
</dbReference>
<keyword evidence="2" id="KW-0812">Transmembrane</keyword>
<evidence type="ECO:0000256" key="6">
    <source>
        <dbReference type="ARBA" id="ARBA00023180"/>
    </source>
</evidence>
<keyword evidence="5" id="KW-0472">Membrane</keyword>
<dbReference type="EMBL" id="MCGN01000010">
    <property type="protein sequence ID" value="ORY91934.1"/>
    <property type="molecule type" value="Genomic_DNA"/>
</dbReference>
<evidence type="ECO:0000313" key="9">
    <source>
        <dbReference type="Proteomes" id="UP000242180"/>
    </source>
</evidence>
<dbReference type="GO" id="GO:0035269">
    <property type="term" value="P:protein O-linked glycosylation via mannose"/>
    <property type="evidence" value="ECO:0007669"/>
    <property type="project" value="TreeGrafter"/>
</dbReference>
<accession>A0A1X2H2A4</accession>
<dbReference type="GO" id="GO:0016020">
    <property type="term" value="C:membrane"/>
    <property type="evidence" value="ECO:0007669"/>
    <property type="project" value="UniProtKB-SubCell"/>
</dbReference>
<dbReference type="PANTHER" id="PTHR12270:SF25">
    <property type="entry name" value="GLYCOSYLTRANSFERASE-LIKE PROTEIN LARGE"/>
    <property type="match status" value="1"/>
</dbReference>
<proteinExistence type="predicted"/>
<gene>
    <name evidence="8" type="ORF">BCR43DRAFT_497517</name>
</gene>
<dbReference type="GO" id="GO:0015020">
    <property type="term" value="F:glucuronosyltransferase activity"/>
    <property type="evidence" value="ECO:0007669"/>
    <property type="project" value="TreeGrafter"/>
</dbReference>
<evidence type="ECO:0000256" key="1">
    <source>
        <dbReference type="ARBA" id="ARBA00004606"/>
    </source>
</evidence>
<name>A0A1X2H2A4_SYNRA</name>
<dbReference type="InParanoid" id="A0A1X2H2A4"/>
<evidence type="ECO:0000256" key="5">
    <source>
        <dbReference type="ARBA" id="ARBA00023136"/>
    </source>
</evidence>
<evidence type="ECO:0000256" key="3">
    <source>
        <dbReference type="ARBA" id="ARBA00022968"/>
    </source>
</evidence>
<dbReference type="AlphaFoldDB" id="A0A1X2H2A4"/>
<comment type="subcellular location">
    <subcellularLocation>
        <location evidence="1">Membrane</location>
        <topology evidence="1">Single-pass type II membrane protein</topology>
    </subcellularLocation>
</comment>
<organism evidence="8 9">
    <name type="scientific">Syncephalastrum racemosum</name>
    <name type="common">Filamentous fungus</name>
    <dbReference type="NCBI Taxonomy" id="13706"/>
    <lineage>
        <taxon>Eukaryota</taxon>
        <taxon>Fungi</taxon>
        <taxon>Fungi incertae sedis</taxon>
        <taxon>Mucoromycota</taxon>
        <taxon>Mucoromycotina</taxon>
        <taxon>Mucoromycetes</taxon>
        <taxon>Mucorales</taxon>
        <taxon>Syncephalastraceae</taxon>
        <taxon>Syncephalastrum</taxon>
    </lineage>
</organism>
<dbReference type="InterPro" id="IPR029044">
    <property type="entry name" value="Nucleotide-diphossugar_trans"/>
</dbReference>
<dbReference type="OMA" id="ECEKIRG"/>
<feature type="region of interest" description="Disordered" evidence="7">
    <location>
        <begin position="59"/>
        <end position="92"/>
    </location>
</feature>
<keyword evidence="9" id="KW-1185">Reference proteome</keyword>
<sequence length="446" mass="51952">MRLELSQVLARAVKYLLVVYTVLSLAFTARHFYSSHPSNVNQDPAPIYPRADDEFVIPRPQQPLTEPDSIDASQPAQQQETESKAGGHTVIWSSEEGPVQPMRESYVLSKVFADSLGPSNLTPYYRRGQTQFEADDITLSTLVTRNRFHVLSRLASHYRGPISAAIHVNDDETQEEVLNELHEVYASNPDMQDYVDIHLILDPFDRQFNMWRNVAKFFARTDYIMMLDVDFHLCTNFRDAIRRSPEAMAMLASGTAALVVPAFEYVHGPDGQDWHTFPTHKDALLEEVESGRLDMFHKSWLKGHGSTNYTRWYESDTLYKVEDYNFSYEPYIIYKREGTPWCDERFIGYGANKAACLYEIYLSGIDYWVLPNDFLIHQTHQYPEETRRKERQYNRKLYSNFREELCLRYARNFIAAGEWESDRAHNLREECQKIRGFRSAMNLPSV</sequence>